<evidence type="ECO:0000259" key="1">
    <source>
        <dbReference type="PROSITE" id="PS00028"/>
    </source>
</evidence>
<organism evidence="2 3">
    <name type="scientific">Streptomyces yokosukanensis</name>
    <dbReference type="NCBI Taxonomy" id="67386"/>
    <lineage>
        <taxon>Bacteria</taxon>
        <taxon>Bacillati</taxon>
        <taxon>Actinomycetota</taxon>
        <taxon>Actinomycetes</taxon>
        <taxon>Kitasatosporales</taxon>
        <taxon>Streptomycetaceae</taxon>
        <taxon>Streptomyces</taxon>
    </lineage>
</organism>
<dbReference type="RefSeq" id="WP_067127852.1">
    <property type="nucleotide sequence ID" value="NZ_KQ948215.1"/>
</dbReference>
<evidence type="ECO:0000313" key="2">
    <source>
        <dbReference type="EMBL" id="KUN03173.1"/>
    </source>
</evidence>
<dbReference type="Pfam" id="PF24071">
    <property type="entry name" value="Phage_zn_bind_3"/>
    <property type="match status" value="1"/>
</dbReference>
<dbReference type="OrthoDB" id="4273840at2"/>
<feature type="domain" description="C2H2-type" evidence="1">
    <location>
        <begin position="36"/>
        <end position="59"/>
    </location>
</feature>
<protein>
    <recommendedName>
        <fullName evidence="1">C2H2-type domain-containing protein</fullName>
    </recommendedName>
</protein>
<dbReference type="InterPro" id="IPR058158">
    <property type="entry name" value="Phage_zn-bd_3"/>
</dbReference>
<reference evidence="2 3" key="1">
    <citation type="submission" date="2015-10" db="EMBL/GenBank/DDBJ databases">
        <title>Draft genome sequence of Streptomyces yokosukanensis DSM 40224, type strain for the species Streptomyces yokosukanensis.</title>
        <authorList>
            <person name="Ruckert C."/>
            <person name="Winkler A."/>
            <person name="Kalinowski J."/>
            <person name="Kampfer P."/>
            <person name="Glaeser S."/>
        </authorList>
    </citation>
    <scope>NUCLEOTIDE SEQUENCE [LARGE SCALE GENOMIC DNA]</scope>
    <source>
        <strain evidence="2 3">DSM 40224</strain>
    </source>
</reference>
<gene>
    <name evidence="2" type="ORF">AQI95_24770</name>
</gene>
<dbReference type="InterPro" id="IPR013087">
    <property type="entry name" value="Znf_C2H2_type"/>
</dbReference>
<dbReference type="EMBL" id="LMWN01000035">
    <property type="protein sequence ID" value="KUN03173.1"/>
    <property type="molecule type" value="Genomic_DNA"/>
</dbReference>
<dbReference type="AlphaFoldDB" id="A0A101P1I4"/>
<sequence length="99" mass="10894">MDNLLTPADTQTVTRPWNAASHTCGAWWTGTGRSHCPADGCHRTFSCDSAADKHRVGKHGIDRRCVDPATVGLVPVQKPYGVLWQHPAPEDGRDTRRYA</sequence>
<keyword evidence="3" id="KW-1185">Reference proteome</keyword>
<name>A0A101P1I4_9ACTN</name>
<proteinExistence type="predicted"/>
<dbReference type="Proteomes" id="UP000053127">
    <property type="component" value="Unassembled WGS sequence"/>
</dbReference>
<dbReference type="STRING" id="67386.AQI95_24770"/>
<accession>A0A101P1I4</accession>
<dbReference type="PROSITE" id="PS00028">
    <property type="entry name" value="ZINC_FINGER_C2H2_1"/>
    <property type="match status" value="1"/>
</dbReference>
<evidence type="ECO:0000313" key="3">
    <source>
        <dbReference type="Proteomes" id="UP000053127"/>
    </source>
</evidence>
<comment type="caution">
    <text evidence="2">The sequence shown here is derived from an EMBL/GenBank/DDBJ whole genome shotgun (WGS) entry which is preliminary data.</text>
</comment>